<evidence type="ECO:0000256" key="3">
    <source>
        <dbReference type="ARBA" id="ARBA00023242"/>
    </source>
</evidence>
<comment type="subcellular location">
    <subcellularLocation>
        <location evidence="2">Nucleus</location>
    </subcellularLocation>
</comment>
<dbReference type="PRINTS" id="PR00153">
    <property type="entry name" value="CSAPPISMRASE"/>
</dbReference>
<dbReference type="GO" id="GO:0006457">
    <property type="term" value="P:protein folding"/>
    <property type="evidence" value="ECO:0007669"/>
    <property type="project" value="InterPro"/>
</dbReference>
<keyword evidence="5" id="KW-0697">Rotamase</keyword>
<comment type="catalytic activity">
    <reaction evidence="1 5">
        <text>[protein]-peptidylproline (omega=180) = [protein]-peptidylproline (omega=0)</text>
        <dbReference type="Rhea" id="RHEA:16237"/>
        <dbReference type="Rhea" id="RHEA-COMP:10747"/>
        <dbReference type="Rhea" id="RHEA-COMP:10748"/>
        <dbReference type="ChEBI" id="CHEBI:83833"/>
        <dbReference type="ChEBI" id="CHEBI:83834"/>
        <dbReference type="EC" id="5.2.1.8"/>
    </reaction>
</comment>
<reference evidence="8" key="1">
    <citation type="journal article" date="2012" name="Science">
        <title>The Paleozoic origin of enzymatic lignin decomposition reconstructed from 31 fungal genomes.</title>
        <authorList>
            <person name="Floudas D."/>
            <person name="Binder M."/>
            <person name="Riley R."/>
            <person name="Barry K."/>
            <person name="Blanchette R.A."/>
            <person name="Henrissat B."/>
            <person name="Martinez A.T."/>
            <person name="Otillar R."/>
            <person name="Spatafora J.W."/>
            <person name="Yadav J.S."/>
            <person name="Aerts A."/>
            <person name="Benoit I."/>
            <person name="Boyd A."/>
            <person name="Carlson A."/>
            <person name="Copeland A."/>
            <person name="Coutinho P.M."/>
            <person name="de Vries R.P."/>
            <person name="Ferreira P."/>
            <person name="Findley K."/>
            <person name="Foster B."/>
            <person name="Gaskell J."/>
            <person name="Glotzer D."/>
            <person name="Gorecki P."/>
            <person name="Heitman J."/>
            <person name="Hesse C."/>
            <person name="Hori C."/>
            <person name="Igarashi K."/>
            <person name="Jurgens J.A."/>
            <person name="Kallen N."/>
            <person name="Kersten P."/>
            <person name="Kohler A."/>
            <person name="Kuees U."/>
            <person name="Kumar T.K.A."/>
            <person name="Kuo A."/>
            <person name="LaButti K."/>
            <person name="Larrondo L.F."/>
            <person name="Lindquist E."/>
            <person name="Ling A."/>
            <person name="Lombard V."/>
            <person name="Lucas S."/>
            <person name="Lundell T."/>
            <person name="Martin R."/>
            <person name="McLaughlin D.J."/>
            <person name="Morgenstern I."/>
            <person name="Morin E."/>
            <person name="Murat C."/>
            <person name="Nagy L.G."/>
            <person name="Nolan M."/>
            <person name="Ohm R.A."/>
            <person name="Patyshakuliyeva A."/>
            <person name="Rokas A."/>
            <person name="Ruiz-Duenas F.J."/>
            <person name="Sabat G."/>
            <person name="Salamov A."/>
            <person name="Samejima M."/>
            <person name="Schmutz J."/>
            <person name="Slot J.C."/>
            <person name="St John F."/>
            <person name="Stenlid J."/>
            <person name="Sun H."/>
            <person name="Sun S."/>
            <person name="Syed K."/>
            <person name="Tsang A."/>
            <person name="Wiebenga A."/>
            <person name="Young D."/>
            <person name="Pisabarro A."/>
            <person name="Eastwood D.C."/>
            <person name="Martin F."/>
            <person name="Cullen D."/>
            <person name="Grigoriev I.V."/>
            <person name="Hibbett D.S."/>
        </authorList>
    </citation>
    <scope>NUCLEOTIDE SEQUENCE [LARGE SCALE GENOMIC DNA]</scope>
    <source>
        <strain evidence="8">FP-91666</strain>
    </source>
</reference>
<comment type="similarity">
    <text evidence="4">Belongs to the cyclophilin-type PPIase family. CWC27 subfamily.</text>
</comment>
<evidence type="ECO:0000256" key="1">
    <source>
        <dbReference type="ARBA" id="ARBA00000971"/>
    </source>
</evidence>
<proteinExistence type="inferred from homology"/>
<evidence type="ECO:0000313" key="7">
    <source>
        <dbReference type="EMBL" id="EIM80444.1"/>
    </source>
</evidence>
<dbReference type="PROSITE" id="PS00170">
    <property type="entry name" value="CSA_PPIASE_1"/>
    <property type="match status" value="1"/>
</dbReference>
<dbReference type="eggNOG" id="KOG0885">
    <property type="taxonomic scope" value="Eukaryota"/>
</dbReference>
<dbReference type="PANTHER" id="PTHR45625">
    <property type="entry name" value="PEPTIDYL-PROLYL CIS-TRANS ISOMERASE-RELATED"/>
    <property type="match status" value="1"/>
</dbReference>
<dbReference type="GO" id="GO:0003755">
    <property type="term" value="F:peptidyl-prolyl cis-trans isomerase activity"/>
    <property type="evidence" value="ECO:0007669"/>
    <property type="project" value="UniProtKB-UniRule"/>
</dbReference>
<dbReference type="InterPro" id="IPR044666">
    <property type="entry name" value="Cyclophilin_A-like"/>
</dbReference>
<name>R7RYP2_STEHR</name>
<dbReference type="GeneID" id="18806417"/>
<dbReference type="OrthoDB" id="442970at2759"/>
<accession>R7RYP2</accession>
<keyword evidence="3" id="KW-0539">Nucleus</keyword>
<dbReference type="RefSeq" id="XP_007310389.1">
    <property type="nucleotide sequence ID" value="XM_007310327.1"/>
</dbReference>
<dbReference type="InterPro" id="IPR002130">
    <property type="entry name" value="Cyclophilin-type_PPIase_dom"/>
</dbReference>
<dbReference type="Pfam" id="PF00160">
    <property type="entry name" value="Pro_isomerase"/>
    <property type="match status" value="1"/>
</dbReference>
<dbReference type="AlphaFoldDB" id="R7RYP2"/>
<dbReference type="PROSITE" id="PS50072">
    <property type="entry name" value="CSA_PPIASE_2"/>
    <property type="match status" value="1"/>
</dbReference>
<dbReference type="EMBL" id="JH687398">
    <property type="protein sequence ID" value="EIM80444.1"/>
    <property type="molecule type" value="Genomic_DNA"/>
</dbReference>
<protein>
    <recommendedName>
        <fullName evidence="5">Peptidyl-prolyl cis-trans isomerase</fullName>
        <shortName evidence="5">PPIase</shortName>
        <ecNumber evidence="5">5.2.1.8</ecNumber>
    </recommendedName>
</protein>
<dbReference type="GO" id="GO:0071013">
    <property type="term" value="C:catalytic step 2 spliceosome"/>
    <property type="evidence" value="ECO:0007669"/>
    <property type="project" value="TreeGrafter"/>
</dbReference>
<evidence type="ECO:0000313" key="8">
    <source>
        <dbReference type="Proteomes" id="UP000053927"/>
    </source>
</evidence>
<dbReference type="Proteomes" id="UP000053927">
    <property type="component" value="Unassembled WGS sequence"/>
</dbReference>
<dbReference type="PANTHER" id="PTHR45625:SF6">
    <property type="entry name" value="SPLICEOSOME-ASSOCIATED PROTEIN CWC27 HOMOLOG"/>
    <property type="match status" value="1"/>
</dbReference>
<keyword evidence="8" id="KW-1185">Reference proteome</keyword>
<evidence type="ECO:0000256" key="5">
    <source>
        <dbReference type="RuleBase" id="RU363019"/>
    </source>
</evidence>
<gene>
    <name evidence="7" type="ORF">STEHIDRAFT_68162</name>
</gene>
<dbReference type="OMA" id="ASECDQD"/>
<keyword evidence="5" id="KW-0413">Isomerase</keyword>
<evidence type="ECO:0000256" key="4">
    <source>
        <dbReference type="ARBA" id="ARBA00038509"/>
    </source>
</evidence>
<sequence length="264" mass="29917">MSLPTQGRVIIDTTAGEIEIELWSKETPKACRNFLALAMEGYYDGVIFHRVVPDFLVQTGDRTGTGGGGESFYGEPFEDEIRPRLRFAHRGLVAMANNGTKNSNDSQFFITLDRADELHGKHTLFGRCIGDTIYNVMKIGSMELDKNGRPLYPPKIKNVRIIDNPFDDIVPRITAEEKRAQQRARAEAMKEREDAERRKGAKKYVCLCSSPIFAPNSVRSYHVGYRDKKLLSFGADEDMDIDDSAPVFQKKNIVRPDRTSPHDW</sequence>
<dbReference type="InterPro" id="IPR020892">
    <property type="entry name" value="Cyclophilin-type_PPIase_CS"/>
</dbReference>
<evidence type="ECO:0000256" key="2">
    <source>
        <dbReference type="ARBA" id="ARBA00004123"/>
    </source>
</evidence>
<organism evidence="7 8">
    <name type="scientific">Stereum hirsutum (strain FP-91666)</name>
    <name type="common">White-rot fungus</name>
    <dbReference type="NCBI Taxonomy" id="721885"/>
    <lineage>
        <taxon>Eukaryota</taxon>
        <taxon>Fungi</taxon>
        <taxon>Dikarya</taxon>
        <taxon>Basidiomycota</taxon>
        <taxon>Agaricomycotina</taxon>
        <taxon>Agaricomycetes</taxon>
        <taxon>Russulales</taxon>
        <taxon>Stereaceae</taxon>
        <taxon>Stereum</taxon>
    </lineage>
</organism>
<dbReference type="Gene3D" id="2.40.100.10">
    <property type="entry name" value="Cyclophilin-like"/>
    <property type="match status" value="1"/>
</dbReference>
<feature type="domain" description="PPIase cyclophilin-type" evidence="6">
    <location>
        <begin position="12"/>
        <end position="161"/>
    </location>
</feature>
<dbReference type="KEGG" id="shs:STEHIDRAFT_68162"/>
<dbReference type="EC" id="5.2.1.8" evidence="5"/>
<comment type="function">
    <text evidence="5">PPIases accelerate the folding of proteins. It catalyzes the cis-trans isomerization of proline imidic peptide bonds in oligopeptides.</text>
</comment>
<evidence type="ECO:0000259" key="6">
    <source>
        <dbReference type="PROSITE" id="PS50072"/>
    </source>
</evidence>
<dbReference type="InterPro" id="IPR029000">
    <property type="entry name" value="Cyclophilin-like_dom_sf"/>
</dbReference>
<dbReference type="SUPFAM" id="SSF50891">
    <property type="entry name" value="Cyclophilin-like"/>
    <property type="match status" value="1"/>
</dbReference>